<proteinExistence type="inferred from homology"/>
<dbReference type="PANTHER" id="PTHR48086">
    <property type="entry name" value="SODIUM/PROLINE SYMPORTER-RELATED"/>
    <property type="match status" value="1"/>
</dbReference>
<evidence type="ECO:0000256" key="5">
    <source>
        <dbReference type="ARBA" id="ARBA00022692"/>
    </source>
</evidence>
<accession>A0A1Q6DWA1</accession>
<gene>
    <name evidence="13" type="ORF">BTN85_1115</name>
</gene>
<keyword evidence="7" id="KW-1133">Transmembrane helix</keyword>
<comment type="similarity">
    <text evidence="2 12">Belongs to the sodium:solute symporter (SSF) (TC 2.A.21) family.</text>
</comment>
<evidence type="ECO:0000256" key="10">
    <source>
        <dbReference type="ARBA" id="ARBA00023136"/>
    </source>
</evidence>
<dbReference type="InParanoid" id="A0A1Q6DWA1"/>
<keyword evidence="3" id="KW-0813">Transport</keyword>
<evidence type="ECO:0000313" key="13">
    <source>
        <dbReference type="EMBL" id="OKY78618.1"/>
    </source>
</evidence>
<dbReference type="PANTHER" id="PTHR48086:SF3">
    <property type="entry name" value="SODIUM_PROLINE SYMPORTER"/>
    <property type="match status" value="1"/>
</dbReference>
<keyword evidence="6" id="KW-0769">Symport</keyword>
<dbReference type="PROSITE" id="PS50283">
    <property type="entry name" value="NA_SOLUT_SYMP_3"/>
    <property type="match status" value="1"/>
</dbReference>
<comment type="caution">
    <text evidence="13">The sequence shown here is derived from an EMBL/GenBank/DDBJ whole genome shotgun (WGS) entry which is preliminary data.</text>
</comment>
<evidence type="ECO:0000313" key="14">
    <source>
        <dbReference type="Proteomes" id="UP000185744"/>
    </source>
</evidence>
<keyword evidence="4" id="KW-1003">Cell membrane</keyword>
<sequence length="485" mass="53388">MKPVILYSGLLVWVFIALVLTELGRRRMGEGIFSFVLADRRLSGFISAMTYSATTYSAFMMIGLVGLTYTAGVAALGFEMTYLIFTVLLLIVFAPRFWVAGQRFDHLTPPELLKDRYSSSLVGATAAVICLVMLIPYLSVQLMGSGYLFVELTNGQVSYMTGVLIMAVFGAVVTLIAGMRAVSFTDAFQAITMLITSIILLFYIFYAFFGSPIGFFDVMSSNYSELLKVNWSFKKFVGLSLPWAFFAMTNPQVSQRMFVSRDVGSLKKMILYFSIFGFIYTIITTLFGLSAAHIVPNIAQPDKAMPILLTKVPDILALLVFLGIFAAATSTLGSIFLTLGSIASRDIVKTLDVEVSEKSEVNLARFVITLLLVFTIFFARLRLDLIAVLSSMASAGLLVMAPSIIGCFFWKRANSKAAFSSMVTGSILVSALYFFNIYIGGWWPSVVGLLVTVIVFVTVSFLTGEKEDGGFIKEIEEGLIEYNFK</sequence>
<evidence type="ECO:0000256" key="12">
    <source>
        <dbReference type="RuleBase" id="RU362091"/>
    </source>
</evidence>
<reference evidence="13" key="1">
    <citation type="submission" date="2016-12" db="EMBL/GenBank/DDBJ databases">
        <title>Discovery of methanogenic haloarchaea.</title>
        <authorList>
            <person name="Sorokin D.Y."/>
            <person name="Makarova K.S."/>
            <person name="Abbas B."/>
            <person name="Ferrer M."/>
            <person name="Golyshin P.N."/>
        </authorList>
    </citation>
    <scope>NUCLEOTIDE SEQUENCE [LARGE SCALE GENOMIC DNA]</scope>
    <source>
        <strain evidence="13">HMET1</strain>
    </source>
</reference>
<organism evidence="13 14">
    <name type="scientific">Methanohalarchaeum thermophilum</name>
    <dbReference type="NCBI Taxonomy" id="1903181"/>
    <lineage>
        <taxon>Archaea</taxon>
        <taxon>Methanobacteriati</taxon>
        <taxon>Methanobacteriota</taxon>
        <taxon>Methanonatronarchaeia</taxon>
        <taxon>Methanonatronarchaeales</taxon>
        <taxon>Methanonatronarchaeaceae</taxon>
        <taxon>Candidatus Methanohalarchaeum</taxon>
    </lineage>
</organism>
<evidence type="ECO:0000256" key="2">
    <source>
        <dbReference type="ARBA" id="ARBA00006434"/>
    </source>
</evidence>
<evidence type="ECO:0000256" key="1">
    <source>
        <dbReference type="ARBA" id="ARBA00004651"/>
    </source>
</evidence>
<dbReference type="STRING" id="1903181.BTN85_1115"/>
<dbReference type="GO" id="GO:0006814">
    <property type="term" value="P:sodium ion transport"/>
    <property type="evidence" value="ECO:0007669"/>
    <property type="project" value="UniProtKB-KW"/>
</dbReference>
<dbReference type="GO" id="GO:0005886">
    <property type="term" value="C:plasma membrane"/>
    <property type="evidence" value="ECO:0007669"/>
    <property type="project" value="UniProtKB-SubCell"/>
</dbReference>
<keyword evidence="9" id="KW-0406">Ion transport</keyword>
<dbReference type="InterPro" id="IPR050277">
    <property type="entry name" value="Sodium:Solute_Symporter"/>
</dbReference>
<dbReference type="EMBL" id="MSDW01000001">
    <property type="protein sequence ID" value="OKY78618.1"/>
    <property type="molecule type" value="Genomic_DNA"/>
</dbReference>
<dbReference type="InterPro" id="IPR001734">
    <property type="entry name" value="Na/solute_symporter"/>
</dbReference>
<evidence type="ECO:0000256" key="6">
    <source>
        <dbReference type="ARBA" id="ARBA00022847"/>
    </source>
</evidence>
<keyword evidence="11" id="KW-0739">Sodium transport</keyword>
<evidence type="ECO:0000256" key="8">
    <source>
        <dbReference type="ARBA" id="ARBA00023053"/>
    </source>
</evidence>
<dbReference type="GO" id="GO:0015293">
    <property type="term" value="F:symporter activity"/>
    <property type="evidence" value="ECO:0007669"/>
    <property type="project" value="UniProtKB-KW"/>
</dbReference>
<evidence type="ECO:0000256" key="7">
    <source>
        <dbReference type="ARBA" id="ARBA00022989"/>
    </source>
</evidence>
<keyword evidence="10" id="KW-0472">Membrane</keyword>
<dbReference type="InterPro" id="IPR038377">
    <property type="entry name" value="Na/Glc_symporter_sf"/>
</dbReference>
<dbReference type="Gene3D" id="1.20.1730.10">
    <property type="entry name" value="Sodium/glucose cotransporter"/>
    <property type="match status" value="1"/>
</dbReference>
<evidence type="ECO:0000256" key="3">
    <source>
        <dbReference type="ARBA" id="ARBA00022448"/>
    </source>
</evidence>
<dbReference type="Proteomes" id="UP000185744">
    <property type="component" value="Unassembled WGS sequence"/>
</dbReference>
<keyword evidence="5" id="KW-0812">Transmembrane</keyword>
<dbReference type="Pfam" id="PF00474">
    <property type="entry name" value="SSF"/>
    <property type="match status" value="1"/>
</dbReference>
<keyword evidence="14" id="KW-1185">Reference proteome</keyword>
<dbReference type="CDD" id="cd10322">
    <property type="entry name" value="SLC5sbd"/>
    <property type="match status" value="1"/>
</dbReference>
<evidence type="ECO:0000256" key="9">
    <source>
        <dbReference type="ARBA" id="ARBA00023065"/>
    </source>
</evidence>
<evidence type="ECO:0000256" key="4">
    <source>
        <dbReference type="ARBA" id="ARBA00022475"/>
    </source>
</evidence>
<name>A0A1Q6DWA1_METT1</name>
<dbReference type="AlphaFoldDB" id="A0A1Q6DWA1"/>
<evidence type="ECO:0000256" key="11">
    <source>
        <dbReference type="ARBA" id="ARBA00023201"/>
    </source>
</evidence>
<protein>
    <submittedName>
        <fullName evidence="13">Na+/proline symporter</fullName>
    </submittedName>
</protein>
<keyword evidence="8" id="KW-0915">Sodium</keyword>
<comment type="subcellular location">
    <subcellularLocation>
        <location evidence="1">Cell membrane</location>
        <topology evidence="1">Multi-pass membrane protein</topology>
    </subcellularLocation>
</comment>